<dbReference type="GO" id="GO:0006065">
    <property type="term" value="P:UDP-glucuronate biosynthetic process"/>
    <property type="evidence" value="ECO:0007669"/>
    <property type="project" value="UniProtKB-UniPathway"/>
</dbReference>
<reference evidence="12" key="1">
    <citation type="submission" date="2021-02" db="EMBL/GenBank/DDBJ databases">
        <title>Genome-Resolved Metagenomics of a Microbial Community Performing Photosynthetic Biological Nutrient Removal.</title>
        <authorList>
            <person name="Mcdaniel E.A."/>
        </authorList>
    </citation>
    <scope>NUCLEOTIDE SEQUENCE</scope>
    <source>
        <strain evidence="12">UWPOB_OBS1</strain>
    </source>
</reference>
<feature type="binding site" evidence="9">
    <location>
        <position position="289"/>
    </location>
    <ligand>
        <name>substrate</name>
    </ligand>
</feature>
<dbReference type="GO" id="GO:0051287">
    <property type="term" value="F:NAD binding"/>
    <property type="evidence" value="ECO:0007669"/>
    <property type="project" value="InterPro"/>
</dbReference>
<dbReference type="SMART" id="SM00984">
    <property type="entry name" value="UDPG_MGDP_dh_C"/>
    <property type="match status" value="1"/>
</dbReference>
<dbReference type="EC" id="1.1.1.22" evidence="3 7"/>
<comment type="pathway">
    <text evidence="1">Nucleotide-sugar biosynthesis; UDP-alpha-D-glucuronate biosynthesis; UDP-alpha-D-glucuronate from UDP-alpha-D-glucose: step 1/1.</text>
</comment>
<evidence type="ECO:0000256" key="6">
    <source>
        <dbReference type="ARBA" id="ARBA00047473"/>
    </source>
</evidence>
<dbReference type="PIRSF" id="PIRSF500134">
    <property type="entry name" value="UDPglc_DH_bac"/>
    <property type="match status" value="1"/>
</dbReference>
<dbReference type="SUPFAM" id="SSF52413">
    <property type="entry name" value="UDP-glucose/GDP-mannose dehydrogenase C-terminal domain"/>
    <property type="match status" value="1"/>
</dbReference>
<dbReference type="Pfam" id="PF03720">
    <property type="entry name" value="UDPG_MGDP_dh_C"/>
    <property type="match status" value="1"/>
</dbReference>
<evidence type="ECO:0000259" key="11">
    <source>
        <dbReference type="SMART" id="SM00984"/>
    </source>
</evidence>
<dbReference type="AlphaFoldDB" id="A0A8J7P8X8"/>
<feature type="active site" description="Nucleophile" evidence="8">
    <location>
        <position position="292"/>
    </location>
</feature>
<accession>A0A8J7P8X8</accession>
<dbReference type="Proteomes" id="UP000664277">
    <property type="component" value="Unassembled WGS sequence"/>
</dbReference>
<keyword evidence="4 7" id="KW-0560">Oxidoreductase</keyword>
<dbReference type="Pfam" id="PF03721">
    <property type="entry name" value="UDPG_MGDP_dh_N"/>
    <property type="match status" value="1"/>
</dbReference>
<feature type="domain" description="UDP-glucose/GDP-mannose dehydrogenase C-terminal" evidence="11">
    <location>
        <begin position="345"/>
        <end position="448"/>
    </location>
</feature>
<dbReference type="SUPFAM" id="SSF48179">
    <property type="entry name" value="6-phosphogluconate dehydrogenase C-terminal domain-like"/>
    <property type="match status" value="1"/>
</dbReference>
<dbReference type="InterPro" id="IPR001732">
    <property type="entry name" value="UDP-Glc/GDP-Man_DH_N"/>
</dbReference>
<evidence type="ECO:0000256" key="8">
    <source>
        <dbReference type="PIRSR" id="PIRSR500134-1"/>
    </source>
</evidence>
<dbReference type="SUPFAM" id="SSF51735">
    <property type="entry name" value="NAD(P)-binding Rossmann-fold domains"/>
    <property type="match status" value="1"/>
</dbReference>
<dbReference type="GO" id="GO:0000271">
    <property type="term" value="P:polysaccharide biosynthetic process"/>
    <property type="evidence" value="ECO:0007669"/>
    <property type="project" value="InterPro"/>
</dbReference>
<dbReference type="PANTHER" id="PTHR43750:SF3">
    <property type="entry name" value="UDP-GLUCOSE 6-DEHYDROGENASE TUAD"/>
    <property type="match status" value="1"/>
</dbReference>
<sequence>MDICVIGAGYVGLVTSACLAYLGNQVTAVEANPERLGSLKKGLVPFFEPGLQEFVKETSESGYLKFTDSLDSAVKAADIIFIAVGTPSLPNGEPDLSQVMVVARAIGGALDGSKRRIIVNKSTVPVGSGNWVEMLVSQGVQNAQPVPARASRAENPSFTVVSNPEFLREGSAITDSFYPDRIVVGASDEQATATMKKLYEPIINQTFDAPSFAKRPEGFKNVPFVVTDLASAELIKYSANAFLAMKISFANEIAGLCEKVGADIRQVAQGIGLDYRIGKAFLNAGVGWGGSCFGKDVSALMQVAKEYSYPTSLLEATVSVNERQRLVVIKKLQEELKILKGRTVGLLGLSFKPDTDDLRDAPAITIAYQLLKMGASVKAFDPVSNDKARVQHPNLEITYCDNAAELAQDCDALVLVTEWEVFKNLDFKTLAKAMRWPLIIDGRNVLNEQDIVDAGLTYRGVGH</sequence>
<dbReference type="PIRSF" id="PIRSF000124">
    <property type="entry name" value="UDPglc_GDPman_dh"/>
    <property type="match status" value="1"/>
</dbReference>
<evidence type="ECO:0000313" key="13">
    <source>
        <dbReference type="Proteomes" id="UP000664277"/>
    </source>
</evidence>
<feature type="binding site" evidence="9">
    <location>
        <position position="352"/>
    </location>
    <ligand>
        <name>substrate</name>
    </ligand>
</feature>
<dbReference type="EMBL" id="JAFLCK010000021">
    <property type="protein sequence ID" value="MBN8661504.1"/>
    <property type="molecule type" value="Genomic_DNA"/>
</dbReference>
<feature type="binding site" evidence="10">
    <location>
        <position position="169"/>
    </location>
    <ligand>
        <name>NAD(+)</name>
        <dbReference type="ChEBI" id="CHEBI:57540"/>
    </ligand>
</feature>
<feature type="binding site" evidence="9">
    <location>
        <begin position="166"/>
        <end position="169"/>
    </location>
    <ligand>
        <name>substrate</name>
    </ligand>
</feature>
<evidence type="ECO:0000256" key="3">
    <source>
        <dbReference type="ARBA" id="ARBA00012954"/>
    </source>
</evidence>
<dbReference type="InterPro" id="IPR028357">
    <property type="entry name" value="UDPglc_DH_bac"/>
</dbReference>
<evidence type="ECO:0000256" key="9">
    <source>
        <dbReference type="PIRSR" id="PIRSR500134-2"/>
    </source>
</evidence>
<feature type="binding site" evidence="10">
    <location>
        <position position="295"/>
    </location>
    <ligand>
        <name>NAD(+)</name>
        <dbReference type="ChEBI" id="CHEBI:57540"/>
    </ligand>
</feature>
<dbReference type="GO" id="GO:0003979">
    <property type="term" value="F:UDP-glucose 6-dehydrogenase activity"/>
    <property type="evidence" value="ECO:0007669"/>
    <property type="project" value="UniProtKB-EC"/>
</dbReference>
<dbReference type="InterPro" id="IPR036220">
    <property type="entry name" value="UDP-Glc/GDP-Man_DH_C_sf"/>
</dbReference>
<comment type="similarity">
    <text evidence="2 7">Belongs to the UDP-glucose/GDP-mannose dehydrogenase family.</text>
</comment>
<keyword evidence="5 7" id="KW-0520">NAD</keyword>
<dbReference type="Pfam" id="PF00984">
    <property type="entry name" value="UDPG_MGDP_dh"/>
    <property type="match status" value="1"/>
</dbReference>
<dbReference type="InterPro" id="IPR008927">
    <property type="entry name" value="6-PGluconate_DH-like_C_sf"/>
</dbReference>
<name>A0A8J7P8X8_9BACT</name>
<dbReference type="UniPathway" id="UPA00038">
    <property type="reaction ID" value="UER00491"/>
</dbReference>
<comment type="caution">
    <text evidence="12">The sequence shown here is derived from an EMBL/GenBank/DDBJ whole genome shotgun (WGS) entry which is preliminary data.</text>
</comment>
<dbReference type="Gene3D" id="3.40.50.720">
    <property type="entry name" value="NAD(P)-binding Rossmann-like Domain"/>
    <property type="match status" value="2"/>
</dbReference>
<feature type="binding site" evidence="10">
    <location>
        <position position="35"/>
    </location>
    <ligand>
        <name>NAD(+)</name>
        <dbReference type="ChEBI" id="CHEBI:57540"/>
    </ligand>
</feature>
<evidence type="ECO:0000256" key="1">
    <source>
        <dbReference type="ARBA" id="ARBA00004701"/>
    </source>
</evidence>
<evidence type="ECO:0000256" key="10">
    <source>
        <dbReference type="PIRSR" id="PIRSR500134-3"/>
    </source>
</evidence>
<dbReference type="InterPro" id="IPR014027">
    <property type="entry name" value="UDP-Glc/GDP-Man_DH_C"/>
</dbReference>
<proteinExistence type="inferred from homology"/>
<organism evidence="12 13">
    <name type="scientific">Candidatus Obscuribacter phosphatis</name>
    <dbReference type="NCBI Taxonomy" id="1906157"/>
    <lineage>
        <taxon>Bacteria</taxon>
        <taxon>Bacillati</taxon>
        <taxon>Candidatus Melainabacteria</taxon>
        <taxon>Candidatus Obscuribacterales</taxon>
        <taxon>Candidatus Obscuribacteraceae</taxon>
        <taxon>Candidatus Obscuribacter</taxon>
    </lineage>
</organism>
<dbReference type="Gene3D" id="1.20.5.100">
    <property type="entry name" value="Cytochrome c1, transmembrane anchor, C-terminal"/>
    <property type="match status" value="1"/>
</dbReference>
<dbReference type="PANTHER" id="PTHR43750">
    <property type="entry name" value="UDP-GLUCOSE 6-DEHYDROGENASE TUAD"/>
    <property type="match status" value="1"/>
</dbReference>
<dbReference type="NCBIfam" id="TIGR03026">
    <property type="entry name" value="NDP-sugDHase"/>
    <property type="match status" value="1"/>
</dbReference>
<feature type="binding site" evidence="9">
    <location>
        <begin position="281"/>
        <end position="285"/>
    </location>
    <ligand>
        <name>substrate</name>
    </ligand>
</feature>
<protein>
    <recommendedName>
        <fullName evidence="3 7">UDP-glucose 6-dehydrogenase</fullName>
        <ecNumber evidence="3 7">1.1.1.22</ecNumber>
    </recommendedName>
</protein>
<feature type="binding site" evidence="10">
    <location>
        <position position="123"/>
    </location>
    <ligand>
        <name>NAD(+)</name>
        <dbReference type="ChEBI" id="CHEBI:57540"/>
    </ligand>
</feature>
<feature type="binding site" evidence="10">
    <location>
        <position position="359"/>
    </location>
    <ligand>
        <name>NAD(+)</name>
        <dbReference type="ChEBI" id="CHEBI:57540"/>
    </ligand>
</feature>
<evidence type="ECO:0000313" key="12">
    <source>
        <dbReference type="EMBL" id="MBN8661504.1"/>
    </source>
</evidence>
<feature type="binding site" evidence="9">
    <location>
        <position position="236"/>
    </location>
    <ligand>
        <name>substrate</name>
    </ligand>
</feature>
<evidence type="ECO:0000256" key="7">
    <source>
        <dbReference type="PIRNR" id="PIRNR000124"/>
    </source>
</evidence>
<comment type="catalytic activity">
    <reaction evidence="6 7">
        <text>UDP-alpha-D-glucose + 2 NAD(+) + H2O = UDP-alpha-D-glucuronate + 2 NADH + 3 H(+)</text>
        <dbReference type="Rhea" id="RHEA:23596"/>
        <dbReference type="ChEBI" id="CHEBI:15377"/>
        <dbReference type="ChEBI" id="CHEBI:15378"/>
        <dbReference type="ChEBI" id="CHEBI:57540"/>
        <dbReference type="ChEBI" id="CHEBI:57945"/>
        <dbReference type="ChEBI" id="CHEBI:58052"/>
        <dbReference type="ChEBI" id="CHEBI:58885"/>
        <dbReference type="EC" id="1.1.1.22"/>
    </reaction>
</comment>
<feature type="binding site" evidence="10">
    <location>
        <position position="86"/>
    </location>
    <ligand>
        <name>NAD(+)</name>
        <dbReference type="ChEBI" id="CHEBI:57540"/>
    </ligand>
</feature>
<dbReference type="InterPro" id="IPR017476">
    <property type="entry name" value="UDP-Glc/GDP-Man"/>
</dbReference>
<evidence type="ECO:0000256" key="5">
    <source>
        <dbReference type="ARBA" id="ARBA00023027"/>
    </source>
</evidence>
<evidence type="ECO:0000256" key="4">
    <source>
        <dbReference type="ARBA" id="ARBA00023002"/>
    </source>
</evidence>
<dbReference type="InterPro" id="IPR036291">
    <property type="entry name" value="NAD(P)-bd_dom_sf"/>
</dbReference>
<gene>
    <name evidence="12" type="ORF">J0M35_14155</name>
</gene>
<evidence type="ECO:0000256" key="2">
    <source>
        <dbReference type="ARBA" id="ARBA00006601"/>
    </source>
</evidence>
<dbReference type="InterPro" id="IPR014026">
    <property type="entry name" value="UDP-Glc/GDP-Man_DH_dimer"/>
</dbReference>